<feature type="region of interest" description="Disordered" evidence="4">
    <location>
        <begin position="19"/>
        <end position="52"/>
    </location>
</feature>
<evidence type="ECO:0000256" key="1">
    <source>
        <dbReference type="ARBA" id="ARBA00002668"/>
    </source>
</evidence>
<reference evidence="6" key="2">
    <citation type="submission" date="2021-03" db="UniProtKB">
        <authorList>
            <consortium name="EnsemblPlants"/>
        </authorList>
    </citation>
    <scope>IDENTIFICATION</scope>
</reference>
<dbReference type="AlphaFoldDB" id="A0A803MRW9"/>
<dbReference type="Gramene" id="AUR62034020-RA">
    <property type="protein sequence ID" value="AUR62034020-RA:cds"/>
    <property type="gene ID" value="AUR62034020"/>
</dbReference>
<dbReference type="InterPro" id="IPR058039">
    <property type="entry name" value="At3g05675-like_ankyrin"/>
</dbReference>
<dbReference type="GeneID" id="110692113"/>
<dbReference type="SMR" id="A0A803MRW9"/>
<dbReference type="Pfam" id="PF25553">
    <property type="entry name" value="BTB-POZ_ANK-like"/>
    <property type="match status" value="1"/>
</dbReference>
<evidence type="ECO:0000313" key="7">
    <source>
        <dbReference type="Proteomes" id="UP000596660"/>
    </source>
</evidence>
<feature type="compositionally biased region" description="Low complexity" evidence="4">
    <location>
        <begin position="24"/>
        <end position="44"/>
    </location>
</feature>
<dbReference type="OrthoDB" id="2014231at2759"/>
<dbReference type="InterPro" id="IPR011333">
    <property type="entry name" value="SKP1/BTB/POZ_sf"/>
</dbReference>
<proteinExistence type="predicted"/>
<dbReference type="PROSITE" id="PS50097">
    <property type="entry name" value="BTB"/>
    <property type="match status" value="1"/>
</dbReference>
<dbReference type="PANTHER" id="PTHR31060">
    <property type="entry name" value="OSJNBA0011J08.25 PROTEIN-RELATED"/>
    <property type="match status" value="1"/>
</dbReference>
<keyword evidence="3" id="KW-0833">Ubl conjugation pathway</keyword>
<name>A0A803MRW9_CHEQI</name>
<dbReference type="OMA" id="SHMVEIS"/>
<sequence length="512" mass="58196">MASSREVSTMIKQGFISDPSISLSSINNKSRNSPSSSPSKTLSLSPPPAFSRPTLFEMMSEEQLRESKQSSDNHRRKLTEKLARVLSKNPNFADSNNCSSNNLGGFGDGDVKLTVSGRDGFKISMDVHRKVLAEKSRFFAEKLRDGGITHSVEICDCDDVEIYVETLVLMYSDDLKKKLMGEDVSRILSLLKVSAAILFEAGILSCLDYLEAVPWSEDEEEKIISCLNQLHIHDSVSEDVLQRLSTEPSTFAKADDMFMKMLTGVLQAKDDKARREMKSLISRLLKEDAVDYSNYGPKIDVSRDTLYSLCHRCLSALILCLSEATCMDESRQDRGAIMAEIAREADNMQWIVEILIDKKMGDEFVKLWADQKELATLHSKIPTMYRHEISRVTAQLCIAIGRGHILVPKETRYSLLSTWLEPLYEDFGWMKRASRFVDKKVVEDGLSQTILTLPISQQQSILMNWFDRFLTKGDDCPNIQKAFEIWWRRAFIRQYAPDQDQRMQITVCNNAD</sequence>
<dbReference type="Gene3D" id="3.30.710.10">
    <property type="entry name" value="Potassium Channel Kv1.1, Chain A"/>
    <property type="match status" value="1"/>
</dbReference>
<organism evidence="6 7">
    <name type="scientific">Chenopodium quinoa</name>
    <name type="common">Quinoa</name>
    <dbReference type="NCBI Taxonomy" id="63459"/>
    <lineage>
        <taxon>Eukaryota</taxon>
        <taxon>Viridiplantae</taxon>
        <taxon>Streptophyta</taxon>
        <taxon>Embryophyta</taxon>
        <taxon>Tracheophyta</taxon>
        <taxon>Spermatophyta</taxon>
        <taxon>Magnoliopsida</taxon>
        <taxon>eudicotyledons</taxon>
        <taxon>Gunneridae</taxon>
        <taxon>Pentapetalae</taxon>
        <taxon>Caryophyllales</taxon>
        <taxon>Chenopodiaceae</taxon>
        <taxon>Chenopodioideae</taxon>
        <taxon>Atripliceae</taxon>
        <taxon>Chenopodium</taxon>
    </lineage>
</organism>
<evidence type="ECO:0000313" key="6">
    <source>
        <dbReference type="EnsemblPlants" id="AUR62034020-RA:cds"/>
    </source>
</evidence>
<protein>
    <recommendedName>
        <fullName evidence="5">BTB domain-containing protein</fullName>
    </recommendedName>
</protein>
<dbReference type="InterPro" id="IPR000210">
    <property type="entry name" value="BTB/POZ_dom"/>
</dbReference>
<dbReference type="RefSeq" id="XP_021724792.1">
    <property type="nucleotide sequence ID" value="XM_021869100.1"/>
</dbReference>
<feature type="domain" description="BTB" evidence="5">
    <location>
        <begin position="109"/>
        <end position="179"/>
    </location>
</feature>
<dbReference type="KEGG" id="cqi:110692113"/>
<evidence type="ECO:0000256" key="2">
    <source>
        <dbReference type="ARBA" id="ARBA00004906"/>
    </source>
</evidence>
<dbReference type="PANTHER" id="PTHR31060:SF32">
    <property type="entry name" value="BTB_POZ DOMAIN PLANT PROTEIN"/>
    <property type="match status" value="1"/>
</dbReference>
<keyword evidence="7" id="KW-1185">Reference proteome</keyword>
<dbReference type="UniPathway" id="UPA00143"/>
<accession>A0A803MRW9</accession>
<evidence type="ECO:0000259" key="5">
    <source>
        <dbReference type="PROSITE" id="PS50097"/>
    </source>
</evidence>
<evidence type="ECO:0000256" key="4">
    <source>
        <dbReference type="SAM" id="MobiDB-lite"/>
    </source>
</evidence>
<dbReference type="GO" id="GO:0016567">
    <property type="term" value="P:protein ubiquitination"/>
    <property type="evidence" value="ECO:0007669"/>
    <property type="project" value="UniProtKB-UniPathway"/>
</dbReference>
<dbReference type="EnsemblPlants" id="AUR62034020-RA">
    <property type="protein sequence ID" value="AUR62034020-RA:cds"/>
    <property type="gene ID" value="AUR62034020"/>
</dbReference>
<reference evidence="6" key="1">
    <citation type="journal article" date="2017" name="Nature">
        <title>The genome of Chenopodium quinoa.</title>
        <authorList>
            <person name="Jarvis D.E."/>
            <person name="Ho Y.S."/>
            <person name="Lightfoot D.J."/>
            <person name="Schmoeckel S.M."/>
            <person name="Li B."/>
            <person name="Borm T.J.A."/>
            <person name="Ohyanagi H."/>
            <person name="Mineta K."/>
            <person name="Michell C.T."/>
            <person name="Saber N."/>
            <person name="Kharbatia N.M."/>
            <person name="Rupper R.R."/>
            <person name="Sharp A.R."/>
            <person name="Dally N."/>
            <person name="Boughton B.A."/>
            <person name="Woo Y.H."/>
            <person name="Gao G."/>
            <person name="Schijlen E.G.W.M."/>
            <person name="Guo X."/>
            <person name="Momin A.A."/>
            <person name="Negrao S."/>
            <person name="Al-Babili S."/>
            <person name="Gehring C."/>
            <person name="Roessner U."/>
            <person name="Jung C."/>
            <person name="Murphy K."/>
            <person name="Arold S.T."/>
            <person name="Gojobori T."/>
            <person name="van der Linden C.G."/>
            <person name="van Loo E.N."/>
            <person name="Jellen E.N."/>
            <person name="Maughan P.J."/>
            <person name="Tester M."/>
        </authorList>
    </citation>
    <scope>NUCLEOTIDE SEQUENCE [LARGE SCALE GENOMIC DNA]</scope>
    <source>
        <strain evidence="6">cv. PI 614886</strain>
    </source>
</reference>
<evidence type="ECO:0000256" key="3">
    <source>
        <dbReference type="ARBA" id="ARBA00022786"/>
    </source>
</evidence>
<dbReference type="Proteomes" id="UP000596660">
    <property type="component" value="Unplaced"/>
</dbReference>
<comment type="function">
    <text evidence="1">May act as a substrate-specific adapter of an E3 ubiquitin-protein ligase complex (CUL3-RBX1-BTB) which mediates the ubiquitination and subsequent proteasomal degradation of target proteins.</text>
</comment>
<comment type="pathway">
    <text evidence="2">Protein modification; protein ubiquitination.</text>
</comment>
<dbReference type="InterPro" id="IPR038920">
    <property type="entry name" value="At3g05675-like"/>
</dbReference>